<organism evidence="2 3">
    <name type="scientific">Pseudescherichia vulneris NBRC 102420</name>
    <dbReference type="NCBI Taxonomy" id="1115515"/>
    <lineage>
        <taxon>Bacteria</taxon>
        <taxon>Pseudomonadati</taxon>
        <taxon>Pseudomonadota</taxon>
        <taxon>Gammaproteobacteria</taxon>
        <taxon>Enterobacterales</taxon>
        <taxon>Enterobacteriaceae</taxon>
        <taxon>Pseudescherichia</taxon>
    </lineage>
</organism>
<evidence type="ECO:0000256" key="1">
    <source>
        <dbReference type="SAM" id="Phobius"/>
    </source>
</evidence>
<reference evidence="2 3" key="1">
    <citation type="submission" date="2014-09" db="EMBL/GenBank/DDBJ databases">
        <title>Whole genome shotgun sequence of Escherichia vulneris NBRC 102420.</title>
        <authorList>
            <person name="Yoshida Y."/>
            <person name="Hosoyama A."/>
            <person name="Tsuchikane K."/>
            <person name="Ohji S."/>
            <person name="Ichikawa N."/>
            <person name="Kimura A."/>
            <person name="Yamazoe A."/>
            <person name="Ezaki T."/>
            <person name="Fujita N."/>
        </authorList>
    </citation>
    <scope>NUCLEOTIDE SEQUENCE [LARGE SCALE GENOMIC DNA]</scope>
    <source>
        <strain evidence="2 3">NBRC 102420</strain>
    </source>
</reference>
<keyword evidence="1" id="KW-1133">Transmembrane helix</keyword>
<proteinExistence type="predicted"/>
<protein>
    <submittedName>
        <fullName evidence="2">Uncharacterized protein</fullName>
    </submittedName>
</protein>
<keyword evidence="1" id="KW-0812">Transmembrane</keyword>
<dbReference type="EMBL" id="BBMZ01000008">
    <property type="protein sequence ID" value="GAL57717.1"/>
    <property type="molecule type" value="Genomic_DNA"/>
</dbReference>
<dbReference type="eggNOG" id="ENOG502ZGNM">
    <property type="taxonomic scope" value="Bacteria"/>
</dbReference>
<dbReference type="AlphaFoldDB" id="A0A090VRG7"/>
<dbReference type="STRING" id="1115515.EV102420_08_01800"/>
<sequence length="86" mass="9845">MISLVRIIAKVGLFIVLFCLGARLIDPATFISLDATSAFAQWIYGNVNQENFDDLWVLSWVVFSFIFAMVFYKVTMLLINKYVSKP</sequence>
<accession>A0A090VRG7</accession>
<name>A0A090VRG7_PSEVU</name>
<dbReference type="Proteomes" id="UP000029462">
    <property type="component" value="Unassembled WGS sequence"/>
</dbReference>
<feature type="transmembrane region" description="Helical" evidence="1">
    <location>
        <begin position="56"/>
        <end position="79"/>
    </location>
</feature>
<keyword evidence="3" id="KW-1185">Reference proteome</keyword>
<evidence type="ECO:0000313" key="2">
    <source>
        <dbReference type="EMBL" id="GAL57717.1"/>
    </source>
</evidence>
<gene>
    <name evidence="2" type="ORF">EV102420_08_01800</name>
</gene>
<evidence type="ECO:0000313" key="3">
    <source>
        <dbReference type="Proteomes" id="UP000029462"/>
    </source>
</evidence>
<keyword evidence="1" id="KW-0472">Membrane</keyword>
<comment type="caution">
    <text evidence="2">The sequence shown here is derived from an EMBL/GenBank/DDBJ whole genome shotgun (WGS) entry which is preliminary data.</text>
</comment>